<dbReference type="EMBL" id="AHIH01000004">
    <property type="protein sequence ID" value="EHN70762.1"/>
    <property type="molecule type" value="Genomic_DNA"/>
</dbReference>
<organism evidence="2 3">
    <name type="scientific">Aliivibrio fischeri SR5</name>
    <dbReference type="NCBI Taxonomy" id="1088719"/>
    <lineage>
        <taxon>Bacteria</taxon>
        <taxon>Pseudomonadati</taxon>
        <taxon>Pseudomonadota</taxon>
        <taxon>Gammaproteobacteria</taxon>
        <taxon>Vibrionales</taxon>
        <taxon>Vibrionaceae</taxon>
        <taxon>Aliivibrio</taxon>
    </lineage>
</organism>
<keyword evidence="1" id="KW-0812">Transmembrane</keyword>
<keyword evidence="1" id="KW-0472">Membrane</keyword>
<gene>
    <name evidence="2" type="ORF">VFSR5_1164</name>
</gene>
<dbReference type="RefSeq" id="WP_005418910.1">
    <property type="nucleotide sequence ID" value="NZ_CM001400.1"/>
</dbReference>
<dbReference type="AlphaFoldDB" id="A0AAV3EVI1"/>
<dbReference type="InterPro" id="IPR049920">
    <property type="entry name" value="IK1_05631-like"/>
</dbReference>
<feature type="transmembrane region" description="Helical" evidence="1">
    <location>
        <begin position="172"/>
        <end position="192"/>
    </location>
</feature>
<evidence type="ECO:0000313" key="3">
    <source>
        <dbReference type="Proteomes" id="UP000004521"/>
    </source>
</evidence>
<accession>A0AAV3EVI1</accession>
<comment type="caution">
    <text evidence="2">The sequence shown here is derived from an EMBL/GenBank/DDBJ whole genome shotgun (WGS) entry which is preliminary data.</text>
</comment>
<dbReference type="Pfam" id="PF18159">
    <property type="entry name" value="S_4TM"/>
    <property type="match status" value="1"/>
</dbReference>
<feature type="transmembrane region" description="Helical" evidence="1">
    <location>
        <begin position="198"/>
        <end position="216"/>
    </location>
</feature>
<proteinExistence type="predicted"/>
<name>A0AAV3EVI1_ALIFS</name>
<evidence type="ECO:0000256" key="1">
    <source>
        <dbReference type="SAM" id="Phobius"/>
    </source>
</evidence>
<feature type="transmembrane region" description="Helical" evidence="1">
    <location>
        <begin position="61"/>
        <end position="80"/>
    </location>
</feature>
<protein>
    <submittedName>
        <fullName evidence="2">Uncharacterized protein</fullName>
    </submittedName>
</protein>
<keyword evidence="1" id="KW-1133">Transmembrane helix</keyword>
<dbReference type="Proteomes" id="UP000004521">
    <property type="component" value="Chromosome I"/>
</dbReference>
<reference evidence="2 3" key="1">
    <citation type="journal article" date="2012" name="J. Bacteriol.">
        <title>Draft Genome Sequence of Vibrio fischeri SR5, a Strain Isolated from the Light Organ of the Mediterranean Squid Sepiola robusta.</title>
        <authorList>
            <person name="Gyllborg M.C."/>
            <person name="Sahl J.W."/>
            <person name="Cronin D.C.III."/>
            <person name="Rasko D.A."/>
            <person name="Mandel M.J."/>
        </authorList>
    </citation>
    <scope>NUCLEOTIDE SEQUENCE [LARGE SCALE GENOMIC DNA]</scope>
    <source>
        <strain evidence="2 3">SR5</strain>
    </source>
</reference>
<evidence type="ECO:0000313" key="2">
    <source>
        <dbReference type="EMBL" id="EHN70762.1"/>
    </source>
</evidence>
<sequence>MNQINQRQNAPRSIKLLAAQRQTYSSAKTLLGTYVFFAIPVMLLVNLALKPIILKYYSYDLTNIIAVLALLLTSLDVLWLKNHVRALQEKAATIQEEFDRYVYNLKWDSIALGEKVSNVCIEKMYSNYSNSNDISKLHDWYTPTVSQHPERKGILLCQSENLGWDIELRTSYIAYVVIFITLFILSLLFFGVSNNAALDYFIMAYLIPSMPLLTYFRNVYSEHRRAIKDKTMLRENLSNALDTQNIKRKTVESIQFQILNNRKSNPLIFDFFNYVKSDKLQRLVTNVTQSA</sequence>
<feature type="transmembrane region" description="Helical" evidence="1">
    <location>
        <begin position="30"/>
        <end position="49"/>
    </location>
</feature>